<dbReference type="UniPathway" id="UPA00276">
    <property type="reaction ID" value="UER00406"/>
</dbReference>
<dbReference type="EC" id="2.7.7.2" evidence="14"/>
<keyword evidence="17" id="KW-1185">Reference proteome</keyword>
<dbReference type="InterPro" id="IPR023468">
    <property type="entry name" value="Riboflavin_kinase"/>
</dbReference>
<dbReference type="AlphaFoldDB" id="A0A2U1DMA5"/>
<evidence type="ECO:0000256" key="10">
    <source>
        <dbReference type="ARBA" id="ARBA00022840"/>
    </source>
</evidence>
<evidence type="ECO:0000256" key="6">
    <source>
        <dbReference type="ARBA" id="ARBA00022695"/>
    </source>
</evidence>
<dbReference type="EMBL" id="QEKV01000014">
    <property type="protein sequence ID" value="PVY88825.1"/>
    <property type="molecule type" value="Genomic_DNA"/>
</dbReference>
<dbReference type="EC" id="2.7.1.26" evidence="14"/>
<dbReference type="Pfam" id="PF01687">
    <property type="entry name" value="Flavokinase"/>
    <property type="match status" value="1"/>
</dbReference>
<comment type="pathway">
    <text evidence="2 14">Cofactor biosynthesis; FMN biosynthesis; FMN from riboflavin (ATP route): step 1/1.</text>
</comment>
<dbReference type="GO" id="GO:0008531">
    <property type="term" value="F:riboflavin kinase activity"/>
    <property type="evidence" value="ECO:0007669"/>
    <property type="project" value="UniProtKB-UniRule"/>
</dbReference>
<dbReference type="Gene3D" id="2.40.30.30">
    <property type="entry name" value="Riboflavin kinase-like"/>
    <property type="match status" value="1"/>
</dbReference>
<dbReference type="CDD" id="cd02064">
    <property type="entry name" value="FAD_synthetase_N"/>
    <property type="match status" value="1"/>
</dbReference>
<dbReference type="GO" id="GO:0006747">
    <property type="term" value="P:FAD biosynthetic process"/>
    <property type="evidence" value="ECO:0007669"/>
    <property type="project" value="UniProtKB-UniRule"/>
</dbReference>
<keyword evidence="7 14" id="KW-0547">Nucleotide-binding</keyword>
<proteinExistence type="inferred from homology"/>
<comment type="similarity">
    <text evidence="14">Belongs to the ribF family.</text>
</comment>
<evidence type="ECO:0000256" key="8">
    <source>
        <dbReference type="ARBA" id="ARBA00022777"/>
    </source>
</evidence>
<organism evidence="16 17">
    <name type="scientific">Ezakiella coagulans</name>
    <dbReference type="NCBI Taxonomy" id="46507"/>
    <lineage>
        <taxon>Bacteria</taxon>
        <taxon>Bacillati</taxon>
        <taxon>Bacillota</taxon>
        <taxon>Tissierellia</taxon>
        <taxon>Ezakiella</taxon>
    </lineage>
</organism>
<accession>A0A2U1DMA5</accession>
<dbReference type="NCBIfam" id="TIGR00125">
    <property type="entry name" value="cyt_tran_rel"/>
    <property type="match status" value="1"/>
</dbReference>
<evidence type="ECO:0000256" key="11">
    <source>
        <dbReference type="ARBA" id="ARBA00023268"/>
    </source>
</evidence>
<name>A0A2U1DMA5_9FIRM</name>
<evidence type="ECO:0000256" key="12">
    <source>
        <dbReference type="ARBA" id="ARBA00047880"/>
    </source>
</evidence>
<evidence type="ECO:0000256" key="2">
    <source>
        <dbReference type="ARBA" id="ARBA00005201"/>
    </source>
</evidence>
<dbReference type="GO" id="GO:0009231">
    <property type="term" value="P:riboflavin biosynthetic process"/>
    <property type="evidence" value="ECO:0007669"/>
    <property type="project" value="InterPro"/>
</dbReference>
<comment type="catalytic activity">
    <reaction evidence="13 14">
        <text>FMN + ATP + H(+) = FAD + diphosphate</text>
        <dbReference type="Rhea" id="RHEA:17237"/>
        <dbReference type="ChEBI" id="CHEBI:15378"/>
        <dbReference type="ChEBI" id="CHEBI:30616"/>
        <dbReference type="ChEBI" id="CHEBI:33019"/>
        <dbReference type="ChEBI" id="CHEBI:57692"/>
        <dbReference type="ChEBI" id="CHEBI:58210"/>
        <dbReference type="EC" id="2.7.7.2"/>
    </reaction>
</comment>
<evidence type="ECO:0000313" key="16">
    <source>
        <dbReference type="EMBL" id="PVY88825.1"/>
    </source>
</evidence>
<evidence type="ECO:0000256" key="4">
    <source>
        <dbReference type="ARBA" id="ARBA00022643"/>
    </source>
</evidence>
<feature type="domain" description="Riboflavin kinase" evidence="15">
    <location>
        <begin position="159"/>
        <end position="282"/>
    </location>
</feature>
<dbReference type="SUPFAM" id="SSF82114">
    <property type="entry name" value="Riboflavin kinase-like"/>
    <property type="match status" value="1"/>
</dbReference>
<keyword evidence="10 14" id="KW-0067">ATP-binding</keyword>
<evidence type="ECO:0000256" key="13">
    <source>
        <dbReference type="ARBA" id="ARBA00049494"/>
    </source>
</evidence>
<evidence type="ECO:0000256" key="9">
    <source>
        <dbReference type="ARBA" id="ARBA00022827"/>
    </source>
</evidence>
<dbReference type="Pfam" id="PF06574">
    <property type="entry name" value="FAD_syn"/>
    <property type="match status" value="1"/>
</dbReference>
<dbReference type="SMART" id="SM00904">
    <property type="entry name" value="Flavokinase"/>
    <property type="match status" value="1"/>
</dbReference>
<dbReference type="InterPro" id="IPR004821">
    <property type="entry name" value="Cyt_trans-like"/>
</dbReference>
<dbReference type="PANTHER" id="PTHR22749">
    <property type="entry name" value="RIBOFLAVIN KINASE/FMN ADENYLYLTRANSFERASE"/>
    <property type="match status" value="1"/>
</dbReference>
<keyword evidence="3 14" id="KW-0285">Flavoprotein</keyword>
<dbReference type="NCBIfam" id="TIGR00083">
    <property type="entry name" value="ribF"/>
    <property type="match status" value="1"/>
</dbReference>
<evidence type="ECO:0000259" key="15">
    <source>
        <dbReference type="SMART" id="SM00904"/>
    </source>
</evidence>
<dbReference type="InterPro" id="IPR023465">
    <property type="entry name" value="Riboflavin_kinase_dom_sf"/>
</dbReference>
<evidence type="ECO:0000256" key="5">
    <source>
        <dbReference type="ARBA" id="ARBA00022679"/>
    </source>
</evidence>
<dbReference type="RefSeq" id="WP_116480574.1">
    <property type="nucleotide sequence ID" value="NZ_QEKV01000014.1"/>
</dbReference>
<dbReference type="Gene3D" id="3.40.50.620">
    <property type="entry name" value="HUPs"/>
    <property type="match status" value="1"/>
</dbReference>
<dbReference type="GO" id="GO:0009398">
    <property type="term" value="P:FMN biosynthetic process"/>
    <property type="evidence" value="ECO:0007669"/>
    <property type="project" value="UniProtKB-UniRule"/>
</dbReference>
<keyword evidence="8 14" id="KW-0418">Kinase</keyword>
<keyword evidence="11" id="KW-0511">Multifunctional enzyme</keyword>
<dbReference type="UniPathway" id="UPA00277">
    <property type="reaction ID" value="UER00407"/>
</dbReference>
<dbReference type="InterPro" id="IPR015864">
    <property type="entry name" value="FAD_synthase"/>
</dbReference>
<evidence type="ECO:0000256" key="1">
    <source>
        <dbReference type="ARBA" id="ARBA00004726"/>
    </source>
</evidence>
<dbReference type="SUPFAM" id="SSF52374">
    <property type="entry name" value="Nucleotidylyl transferase"/>
    <property type="match status" value="1"/>
</dbReference>
<dbReference type="InterPro" id="IPR002606">
    <property type="entry name" value="Riboflavin_kinase_bac"/>
</dbReference>
<evidence type="ECO:0000256" key="14">
    <source>
        <dbReference type="PIRNR" id="PIRNR004491"/>
    </source>
</evidence>
<evidence type="ECO:0000256" key="3">
    <source>
        <dbReference type="ARBA" id="ARBA00022630"/>
    </source>
</evidence>
<protein>
    <recommendedName>
        <fullName evidence="14">Riboflavin biosynthesis protein</fullName>
    </recommendedName>
    <domain>
        <recommendedName>
            <fullName evidence="14">Riboflavin kinase</fullName>
            <ecNumber evidence="14">2.7.1.26</ecNumber>
        </recommendedName>
        <alternativeName>
            <fullName evidence="14">Flavokinase</fullName>
        </alternativeName>
    </domain>
    <domain>
        <recommendedName>
            <fullName evidence="14">FMN adenylyltransferase</fullName>
            <ecNumber evidence="14">2.7.7.2</ecNumber>
        </recommendedName>
        <alternativeName>
            <fullName evidence="14">FAD pyrophosphorylase</fullName>
        </alternativeName>
        <alternativeName>
            <fullName evidence="14">FAD synthase</fullName>
        </alternativeName>
    </domain>
</protein>
<dbReference type="PIRSF" id="PIRSF004491">
    <property type="entry name" value="FAD_Synth"/>
    <property type="match status" value="1"/>
</dbReference>
<dbReference type="GO" id="GO:0003919">
    <property type="term" value="F:FMN adenylyltransferase activity"/>
    <property type="evidence" value="ECO:0007669"/>
    <property type="project" value="UniProtKB-UniRule"/>
</dbReference>
<reference evidence="16 17" key="1">
    <citation type="submission" date="2018-04" db="EMBL/GenBank/DDBJ databases">
        <title>Genomic Encyclopedia of Type Strains, Phase IV (KMG-IV): sequencing the most valuable type-strain genomes for metagenomic binning, comparative biology and taxonomic classification.</title>
        <authorList>
            <person name="Goeker M."/>
        </authorList>
    </citation>
    <scope>NUCLEOTIDE SEQUENCE [LARGE SCALE GENOMIC DNA]</scope>
    <source>
        <strain evidence="16 17">DSM 20705</strain>
    </source>
</reference>
<comment type="catalytic activity">
    <reaction evidence="12 14">
        <text>riboflavin + ATP = FMN + ADP + H(+)</text>
        <dbReference type="Rhea" id="RHEA:14357"/>
        <dbReference type="ChEBI" id="CHEBI:15378"/>
        <dbReference type="ChEBI" id="CHEBI:30616"/>
        <dbReference type="ChEBI" id="CHEBI:57986"/>
        <dbReference type="ChEBI" id="CHEBI:58210"/>
        <dbReference type="ChEBI" id="CHEBI:456216"/>
        <dbReference type="EC" id="2.7.1.26"/>
    </reaction>
</comment>
<dbReference type="PANTHER" id="PTHR22749:SF6">
    <property type="entry name" value="RIBOFLAVIN KINASE"/>
    <property type="match status" value="1"/>
</dbReference>
<gene>
    <name evidence="16" type="ORF">C7381_1142</name>
</gene>
<dbReference type="InterPro" id="IPR015865">
    <property type="entry name" value="Riboflavin_kinase_bac/euk"/>
</dbReference>
<keyword evidence="6 14" id="KW-0548">Nucleotidyltransferase</keyword>
<comment type="caution">
    <text evidence="16">The sequence shown here is derived from an EMBL/GenBank/DDBJ whole genome shotgun (WGS) entry which is preliminary data.</text>
</comment>
<keyword evidence="4 14" id="KW-0288">FMN</keyword>
<evidence type="ECO:0000256" key="7">
    <source>
        <dbReference type="ARBA" id="ARBA00022741"/>
    </source>
</evidence>
<sequence length="287" mass="32973">MNVATIGYFDGVHLGHQRLINKVVELAEKENLTPAVYTFNSFGNNGKTNELIMTRGEKVRAIKELGVKNITTLIFNSVKNQSKEEFLARIKSECCVLVVGEDFRFGRNREGDVKYLMRNQDDNFKVVVMEDVMIEGEKISSTLIRNLIKNGELKKANSLLYENFQMEGEVVRGFGRGRTFGYKTANLELPKNLIRPKYGVYLSKVEVDDFSGFGMTMIGVAETFGTRFSCETNIFDFDKEIYGRKMKLEIVDFLRENKAMDSIESLKKQLMQDKKKCMKIIEEDFTF</sequence>
<dbReference type="Proteomes" id="UP000245793">
    <property type="component" value="Unassembled WGS sequence"/>
</dbReference>
<comment type="pathway">
    <text evidence="1 14">Cofactor biosynthesis; FAD biosynthesis; FAD from FMN: step 1/1.</text>
</comment>
<keyword evidence="9 14" id="KW-0274">FAD</keyword>
<dbReference type="GO" id="GO:0005524">
    <property type="term" value="F:ATP binding"/>
    <property type="evidence" value="ECO:0007669"/>
    <property type="project" value="UniProtKB-UniRule"/>
</dbReference>
<keyword evidence="5 14" id="KW-0808">Transferase</keyword>
<evidence type="ECO:0000313" key="17">
    <source>
        <dbReference type="Proteomes" id="UP000245793"/>
    </source>
</evidence>
<dbReference type="InterPro" id="IPR014729">
    <property type="entry name" value="Rossmann-like_a/b/a_fold"/>
</dbReference>